<protein>
    <recommendedName>
        <fullName evidence="5">Phospholipase A2 domain-containing protein</fullName>
    </recommendedName>
</protein>
<name>A0AAP7W476_BACMY</name>
<dbReference type="Gene3D" id="1.20.90.10">
    <property type="entry name" value="Phospholipase A2 domain"/>
    <property type="match status" value="1"/>
</dbReference>
<accession>A0AAP7W476</accession>
<dbReference type="PROSITE" id="PS00118">
    <property type="entry name" value="PA2_HIS"/>
    <property type="match status" value="1"/>
</dbReference>
<dbReference type="GO" id="GO:0006644">
    <property type="term" value="P:phospholipid metabolic process"/>
    <property type="evidence" value="ECO:0007669"/>
    <property type="project" value="InterPro"/>
</dbReference>
<sequence length="233" mass="25922">MLVKAKELQVEKQNTLVTTLDSNPEYALLVAEIERHQTIGEIKSKDAFEIIFGDKESEAATNAVFVTLADEAIVQGVQYENGEVQIKAIFTVEKDGKKAIHHAIVQGGKVFIEQEVSHDPAHFGFVEELKNQKGAEESSDEIKEEAWYDGCLVFFNSGNGKYYYYNHCGKGCGGESKAVINTLDSCCRNHDRCYNNFGEGNCGCDRDLSVCANNASDPGWWMVSEWARLKSCN</sequence>
<keyword evidence="2" id="KW-0964">Secreted</keyword>
<dbReference type="RefSeq" id="WP_087963211.1">
    <property type="nucleotide sequence ID" value="NZ_JBNTOG010000063.1"/>
</dbReference>
<gene>
    <name evidence="3" type="ORF">S3E15_03904</name>
</gene>
<comment type="subcellular location">
    <subcellularLocation>
        <location evidence="1">Secreted</location>
    </subcellularLocation>
</comment>
<reference evidence="3 4" key="1">
    <citation type="submission" date="2016-12" db="EMBL/GenBank/DDBJ databases">
        <title>Genome Sequences of Twelve Sporeforming Bacillus Species Isolated from Foods.</title>
        <authorList>
            <person name="De Jong A."/>
            <person name="Holsappel S."/>
            <person name="Kuipers O.P."/>
        </authorList>
    </citation>
    <scope>NUCLEOTIDE SEQUENCE [LARGE SCALE GENOMIC DNA]</scope>
    <source>
        <strain evidence="3 4">S3E15</strain>
    </source>
</reference>
<dbReference type="InterPro" id="IPR036444">
    <property type="entry name" value="PLipase_A2_dom_sf"/>
</dbReference>
<dbReference type="GO" id="GO:0005576">
    <property type="term" value="C:extracellular region"/>
    <property type="evidence" value="ECO:0007669"/>
    <property type="project" value="UniProtKB-SubCell"/>
</dbReference>
<evidence type="ECO:0000313" key="4">
    <source>
        <dbReference type="Proteomes" id="UP000194131"/>
    </source>
</evidence>
<dbReference type="GO" id="GO:0050482">
    <property type="term" value="P:arachidonate secretion"/>
    <property type="evidence" value="ECO:0007669"/>
    <property type="project" value="InterPro"/>
</dbReference>
<evidence type="ECO:0000256" key="2">
    <source>
        <dbReference type="ARBA" id="ARBA00022525"/>
    </source>
</evidence>
<evidence type="ECO:0008006" key="5">
    <source>
        <dbReference type="Google" id="ProtNLM"/>
    </source>
</evidence>
<evidence type="ECO:0000313" key="3">
    <source>
        <dbReference type="EMBL" id="OSX89426.1"/>
    </source>
</evidence>
<dbReference type="SUPFAM" id="SSF48619">
    <property type="entry name" value="Phospholipase A2, PLA2"/>
    <property type="match status" value="1"/>
</dbReference>
<dbReference type="EMBL" id="MRWU01000034">
    <property type="protein sequence ID" value="OSX89426.1"/>
    <property type="molecule type" value="Genomic_DNA"/>
</dbReference>
<proteinExistence type="predicted"/>
<dbReference type="AlphaFoldDB" id="A0AAP7W476"/>
<evidence type="ECO:0000256" key="1">
    <source>
        <dbReference type="ARBA" id="ARBA00004613"/>
    </source>
</evidence>
<dbReference type="Proteomes" id="UP000194131">
    <property type="component" value="Unassembled WGS sequence"/>
</dbReference>
<dbReference type="InterPro" id="IPR033113">
    <property type="entry name" value="PLA2_histidine"/>
</dbReference>
<comment type="caution">
    <text evidence="3">The sequence shown here is derived from an EMBL/GenBank/DDBJ whole genome shotgun (WGS) entry which is preliminary data.</text>
</comment>
<dbReference type="GO" id="GO:0004623">
    <property type="term" value="F:phospholipase A2 activity"/>
    <property type="evidence" value="ECO:0007669"/>
    <property type="project" value="InterPro"/>
</dbReference>
<organism evidence="3 4">
    <name type="scientific">Bacillus mycoides</name>
    <dbReference type="NCBI Taxonomy" id="1405"/>
    <lineage>
        <taxon>Bacteria</taxon>
        <taxon>Bacillati</taxon>
        <taxon>Bacillota</taxon>
        <taxon>Bacilli</taxon>
        <taxon>Bacillales</taxon>
        <taxon>Bacillaceae</taxon>
        <taxon>Bacillus</taxon>
        <taxon>Bacillus cereus group</taxon>
    </lineage>
</organism>